<dbReference type="PANTHER" id="PTHR31147:SF66">
    <property type="entry name" value="OS05G0315700 PROTEIN"/>
    <property type="match status" value="1"/>
</dbReference>
<organism evidence="3 4">
    <name type="scientific">Cannabis sativa</name>
    <name type="common">Hemp</name>
    <name type="synonym">Marijuana</name>
    <dbReference type="NCBI Taxonomy" id="3483"/>
    <lineage>
        <taxon>Eukaryota</taxon>
        <taxon>Viridiplantae</taxon>
        <taxon>Streptophyta</taxon>
        <taxon>Embryophyta</taxon>
        <taxon>Tracheophyta</taxon>
        <taxon>Spermatophyta</taxon>
        <taxon>Magnoliopsida</taxon>
        <taxon>eudicotyledons</taxon>
        <taxon>Gunneridae</taxon>
        <taxon>Pentapetalae</taxon>
        <taxon>rosids</taxon>
        <taxon>fabids</taxon>
        <taxon>Rosales</taxon>
        <taxon>Cannabaceae</taxon>
        <taxon>Cannabis</taxon>
    </lineage>
</organism>
<proteinExistence type="inferred from homology"/>
<dbReference type="Pfam" id="PF02458">
    <property type="entry name" value="Transferase"/>
    <property type="match status" value="2"/>
</dbReference>
<evidence type="ECO:0000313" key="4">
    <source>
        <dbReference type="Proteomes" id="UP000525078"/>
    </source>
</evidence>
<dbReference type="GO" id="GO:0016740">
    <property type="term" value="F:transferase activity"/>
    <property type="evidence" value="ECO:0007669"/>
    <property type="project" value="UniProtKB-KW"/>
</dbReference>
<sequence>MCDGFGLAQFLKTMAEMIGGAHVPSIQPVWQREIFNARNPPRITCSHLEFEDVPLVSPISECSNIIRTKKEEMEKLGLPLGYYGNAFAYPAVMSKAEVLCKSSLGDVVELIKKAKEQVNVEYMKSVADLMVIRGRPRFSELGNFIVSDNTRLGFDQIDFGWGLPRFTGAATCFSMIISCLVSLEKEGEKGISVAIAFPTELAVQTFQREIDRFKITSSL</sequence>
<dbReference type="Proteomes" id="UP000525078">
    <property type="component" value="Unassembled WGS sequence"/>
</dbReference>
<comment type="similarity">
    <text evidence="1">Belongs to the plant acyltransferase family.</text>
</comment>
<evidence type="ECO:0000256" key="2">
    <source>
        <dbReference type="ARBA" id="ARBA00022679"/>
    </source>
</evidence>
<dbReference type="Gene3D" id="3.30.559.10">
    <property type="entry name" value="Chloramphenicol acetyltransferase-like domain"/>
    <property type="match status" value="2"/>
</dbReference>
<dbReference type="GO" id="GO:0009836">
    <property type="term" value="P:fruit ripening, climacteric"/>
    <property type="evidence" value="ECO:0007669"/>
    <property type="project" value="UniProtKB-ARBA"/>
</dbReference>
<dbReference type="EMBL" id="JAATIP010000021">
    <property type="protein sequence ID" value="KAF4391760.1"/>
    <property type="molecule type" value="Genomic_DNA"/>
</dbReference>
<keyword evidence="2" id="KW-0808">Transferase</keyword>
<protein>
    <submittedName>
        <fullName evidence="3">Uncharacterized protein</fullName>
    </submittedName>
</protein>
<evidence type="ECO:0000256" key="1">
    <source>
        <dbReference type="ARBA" id="ARBA00009861"/>
    </source>
</evidence>
<gene>
    <name evidence="3" type="ORF">F8388_017355</name>
</gene>
<evidence type="ECO:0000313" key="3">
    <source>
        <dbReference type="EMBL" id="KAF4391760.1"/>
    </source>
</evidence>
<dbReference type="PANTHER" id="PTHR31147">
    <property type="entry name" value="ACYL TRANSFERASE 4"/>
    <property type="match status" value="1"/>
</dbReference>
<dbReference type="InterPro" id="IPR050898">
    <property type="entry name" value="Plant_acyltransferase"/>
</dbReference>
<name>A0A7J6HB16_CANSA</name>
<dbReference type="InterPro" id="IPR023213">
    <property type="entry name" value="CAT-like_dom_sf"/>
</dbReference>
<accession>A0A7J6HB16</accession>
<reference evidence="3 4" key="1">
    <citation type="journal article" date="2020" name="bioRxiv">
        <title>Sequence and annotation of 42 cannabis genomes reveals extensive copy number variation in cannabinoid synthesis and pathogen resistance genes.</title>
        <authorList>
            <person name="Mckernan K.J."/>
            <person name="Helbert Y."/>
            <person name="Kane L.T."/>
            <person name="Ebling H."/>
            <person name="Zhang L."/>
            <person name="Liu B."/>
            <person name="Eaton Z."/>
            <person name="Mclaughlin S."/>
            <person name="Kingan S."/>
            <person name="Baybayan P."/>
            <person name="Concepcion G."/>
            <person name="Jordan M."/>
            <person name="Riva A."/>
            <person name="Barbazuk W."/>
            <person name="Harkins T."/>
        </authorList>
    </citation>
    <scope>NUCLEOTIDE SEQUENCE [LARGE SCALE GENOMIC DNA]</scope>
    <source>
        <strain evidence="4">cv. Jamaican Lion 4</strain>
        <tissue evidence="3">Leaf</tissue>
    </source>
</reference>
<comment type="caution">
    <text evidence="3">The sequence shown here is derived from an EMBL/GenBank/DDBJ whole genome shotgun (WGS) entry which is preliminary data.</text>
</comment>
<dbReference type="AlphaFoldDB" id="A0A7J6HB16"/>